<dbReference type="RefSeq" id="XP_007931459.1">
    <property type="nucleotide sequence ID" value="XM_007933268.1"/>
</dbReference>
<evidence type="ECO:0000313" key="2">
    <source>
        <dbReference type="Proteomes" id="UP000016932"/>
    </source>
</evidence>
<dbReference type="HOGENOM" id="CLU_2470036_0_0_1"/>
<keyword evidence="2" id="KW-1185">Reference proteome</keyword>
<dbReference type="KEGG" id="pfj:MYCFIDRAFT_179161"/>
<gene>
    <name evidence="1" type="ORF">MYCFIDRAFT_179161</name>
</gene>
<protein>
    <submittedName>
        <fullName evidence="1">Uncharacterized protein</fullName>
    </submittedName>
</protein>
<name>M2YIS9_PSEFD</name>
<sequence>MSLFCNHANIQQSHSLLQPRFTRGVTPSPVQSANLEAECFPFLHLTTTTVSLGYMCMPSCIAISPFSSNIGRCHCRGLREAHLLCMRP</sequence>
<dbReference type="AlphaFoldDB" id="M2YIS9"/>
<dbReference type="Proteomes" id="UP000016932">
    <property type="component" value="Unassembled WGS sequence"/>
</dbReference>
<reference evidence="1 2" key="1">
    <citation type="journal article" date="2012" name="PLoS Pathog.">
        <title>Diverse lifestyles and strategies of plant pathogenesis encoded in the genomes of eighteen Dothideomycetes fungi.</title>
        <authorList>
            <person name="Ohm R.A."/>
            <person name="Feau N."/>
            <person name="Henrissat B."/>
            <person name="Schoch C.L."/>
            <person name="Horwitz B.A."/>
            <person name="Barry K.W."/>
            <person name="Condon B.J."/>
            <person name="Copeland A.C."/>
            <person name="Dhillon B."/>
            <person name="Glaser F."/>
            <person name="Hesse C.N."/>
            <person name="Kosti I."/>
            <person name="LaButti K."/>
            <person name="Lindquist E.A."/>
            <person name="Lucas S."/>
            <person name="Salamov A.A."/>
            <person name="Bradshaw R.E."/>
            <person name="Ciuffetti L."/>
            <person name="Hamelin R.C."/>
            <person name="Kema G.H.J."/>
            <person name="Lawrence C."/>
            <person name="Scott J.A."/>
            <person name="Spatafora J.W."/>
            <person name="Turgeon B.G."/>
            <person name="de Wit P.J.G.M."/>
            <person name="Zhong S."/>
            <person name="Goodwin S.B."/>
            <person name="Grigoriev I.V."/>
        </authorList>
    </citation>
    <scope>NUCLEOTIDE SEQUENCE [LARGE SCALE GENOMIC DNA]</scope>
    <source>
        <strain evidence="1 2">CIRAD86</strain>
    </source>
</reference>
<dbReference type="VEuPathDB" id="FungiDB:MYCFIDRAFT_179161"/>
<accession>M2YIS9</accession>
<dbReference type="EMBL" id="KB446564">
    <property type="protein sequence ID" value="EME77665.1"/>
    <property type="molecule type" value="Genomic_DNA"/>
</dbReference>
<proteinExistence type="predicted"/>
<dbReference type="GeneID" id="19334066"/>
<organism evidence="1 2">
    <name type="scientific">Pseudocercospora fijiensis (strain CIRAD86)</name>
    <name type="common">Black leaf streak disease fungus</name>
    <name type="synonym">Mycosphaerella fijiensis</name>
    <dbReference type="NCBI Taxonomy" id="383855"/>
    <lineage>
        <taxon>Eukaryota</taxon>
        <taxon>Fungi</taxon>
        <taxon>Dikarya</taxon>
        <taxon>Ascomycota</taxon>
        <taxon>Pezizomycotina</taxon>
        <taxon>Dothideomycetes</taxon>
        <taxon>Dothideomycetidae</taxon>
        <taxon>Mycosphaerellales</taxon>
        <taxon>Mycosphaerellaceae</taxon>
        <taxon>Pseudocercospora</taxon>
    </lineage>
</organism>
<evidence type="ECO:0000313" key="1">
    <source>
        <dbReference type="EMBL" id="EME77665.1"/>
    </source>
</evidence>